<comment type="pathway">
    <text evidence="5">Cofactor biosynthesis; coenzyme A biosynthesis; CoA from (R)-pantothenate: step 5/5.</text>
</comment>
<dbReference type="InterPro" id="IPR001977">
    <property type="entry name" value="Depp_CoAkinase"/>
</dbReference>
<dbReference type="RefSeq" id="WP_146948331.1">
    <property type="nucleotide sequence ID" value="NZ_BJYV01000021.1"/>
</dbReference>
<comment type="caution">
    <text evidence="7">The sequence shown here is derived from an EMBL/GenBank/DDBJ whole genome shotgun (WGS) entry which is preliminary data.</text>
</comment>
<comment type="subcellular location">
    <subcellularLocation>
        <location evidence="5">Cytoplasm</location>
    </subcellularLocation>
</comment>
<keyword evidence="5 7" id="KW-0418">Kinase</keyword>
<dbReference type="CDD" id="cd02022">
    <property type="entry name" value="DPCK"/>
    <property type="match status" value="1"/>
</dbReference>
<keyword evidence="2 5" id="KW-0547">Nucleotide-binding</keyword>
<dbReference type="Proteomes" id="UP000321301">
    <property type="component" value="Unassembled WGS sequence"/>
</dbReference>
<dbReference type="PANTHER" id="PTHR10695">
    <property type="entry name" value="DEPHOSPHO-COA KINASE-RELATED"/>
    <property type="match status" value="1"/>
</dbReference>
<keyword evidence="8" id="KW-1185">Reference proteome</keyword>
<proteinExistence type="inferred from homology"/>
<keyword evidence="5" id="KW-0808">Transferase</keyword>
<dbReference type="PROSITE" id="PS51219">
    <property type="entry name" value="DPCK"/>
    <property type="match status" value="1"/>
</dbReference>
<dbReference type="GO" id="GO:0005524">
    <property type="term" value="F:ATP binding"/>
    <property type="evidence" value="ECO:0007669"/>
    <property type="project" value="UniProtKB-UniRule"/>
</dbReference>
<sequence>MSKTSPLLVGISGGIGAGKTLICKVFSLLNIPIYNADDRAKWLMTNHPPLKTLIIEKFGASAYFEDGQLNRQYLADIVFSDPDKTALINSLVHPAVGEDFKSWALGQHSKYVLKEAALLFETGSYKALDYTIHVTASEKIRIERIKSRDPKRSTEQIKQIIKKQLTDEEKNKLASYIISNDESALVIPQVLKIHSQLMRNGH</sequence>
<dbReference type="EC" id="2.7.1.24" evidence="5 6"/>
<dbReference type="GO" id="GO:0004140">
    <property type="term" value="F:dephospho-CoA kinase activity"/>
    <property type="evidence" value="ECO:0007669"/>
    <property type="project" value="UniProtKB-UniRule"/>
</dbReference>
<dbReference type="UniPathway" id="UPA00241">
    <property type="reaction ID" value="UER00356"/>
</dbReference>
<keyword evidence="3 5" id="KW-0067">ATP-binding</keyword>
<dbReference type="AlphaFoldDB" id="A0A512CG32"/>
<evidence type="ECO:0000313" key="8">
    <source>
        <dbReference type="Proteomes" id="UP000321301"/>
    </source>
</evidence>
<evidence type="ECO:0000256" key="6">
    <source>
        <dbReference type="NCBIfam" id="TIGR00152"/>
    </source>
</evidence>
<dbReference type="Gene3D" id="3.40.50.300">
    <property type="entry name" value="P-loop containing nucleotide triphosphate hydrolases"/>
    <property type="match status" value="1"/>
</dbReference>
<evidence type="ECO:0000313" key="7">
    <source>
        <dbReference type="EMBL" id="GEO23191.1"/>
    </source>
</evidence>
<keyword evidence="5" id="KW-0963">Cytoplasm</keyword>
<dbReference type="HAMAP" id="MF_00376">
    <property type="entry name" value="Dephospho_CoA_kinase"/>
    <property type="match status" value="1"/>
</dbReference>
<dbReference type="EMBL" id="BJYV01000021">
    <property type="protein sequence ID" value="GEO23191.1"/>
    <property type="molecule type" value="Genomic_DNA"/>
</dbReference>
<dbReference type="Pfam" id="PF01121">
    <property type="entry name" value="CoaE"/>
    <property type="match status" value="1"/>
</dbReference>
<accession>A0A512CG32</accession>
<evidence type="ECO:0000256" key="3">
    <source>
        <dbReference type="ARBA" id="ARBA00022840"/>
    </source>
</evidence>
<dbReference type="NCBIfam" id="TIGR00152">
    <property type="entry name" value="dephospho-CoA kinase"/>
    <property type="match status" value="1"/>
</dbReference>
<protein>
    <recommendedName>
        <fullName evidence="5 6">Dephospho-CoA kinase</fullName>
        <ecNumber evidence="5 6">2.7.1.24</ecNumber>
    </recommendedName>
    <alternativeName>
        <fullName evidence="5">Dephosphocoenzyme A kinase</fullName>
    </alternativeName>
</protein>
<feature type="binding site" evidence="5">
    <location>
        <begin position="16"/>
        <end position="21"/>
    </location>
    <ligand>
        <name>ATP</name>
        <dbReference type="ChEBI" id="CHEBI:30616"/>
    </ligand>
</feature>
<dbReference type="SUPFAM" id="SSF52540">
    <property type="entry name" value="P-loop containing nucleoside triphosphate hydrolases"/>
    <property type="match status" value="1"/>
</dbReference>
<comment type="function">
    <text evidence="5">Catalyzes the phosphorylation of the 3'-hydroxyl group of dephosphocoenzyme A to form coenzyme A.</text>
</comment>
<evidence type="ECO:0000256" key="1">
    <source>
        <dbReference type="ARBA" id="ARBA00009018"/>
    </source>
</evidence>
<reference evidence="7 8" key="1">
    <citation type="submission" date="2019-07" db="EMBL/GenBank/DDBJ databases">
        <title>Whole genome shotgun sequence of Cyclobacterium qasimii NBRC 106168.</title>
        <authorList>
            <person name="Hosoyama A."/>
            <person name="Uohara A."/>
            <person name="Ohji S."/>
            <person name="Ichikawa N."/>
        </authorList>
    </citation>
    <scope>NUCLEOTIDE SEQUENCE [LARGE SCALE GENOMIC DNA]</scope>
    <source>
        <strain evidence="7 8">NBRC 106168</strain>
    </source>
</reference>
<comment type="catalytic activity">
    <reaction evidence="5">
        <text>3'-dephospho-CoA + ATP = ADP + CoA + H(+)</text>
        <dbReference type="Rhea" id="RHEA:18245"/>
        <dbReference type="ChEBI" id="CHEBI:15378"/>
        <dbReference type="ChEBI" id="CHEBI:30616"/>
        <dbReference type="ChEBI" id="CHEBI:57287"/>
        <dbReference type="ChEBI" id="CHEBI:57328"/>
        <dbReference type="ChEBI" id="CHEBI:456216"/>
        <dbReference type="EC" id="2.7.1.24"/>
    </reaction>
</comment>
<evidence type="ECO:0000256" key="5">
    <source>
        <dbReference type="HAMAP-Rule" id="MF_00376"/>
    </source>
</evidence>
<evidence type="ECO:0000256" key="4">
    <source>
        <dbReference type="ARBA" id="ARBA00022993"/>
    </source>
</evidence>
<dbReference type="GO" id="GO:0005737">
    <property type="term" value="C:cytoplasm"/>
    <property type="evidence" value="ECO:0007669"/>
    <property type="project" value="UniProtKB-SubCell"/>
</dbReference>
<name>A0A512CG32_9BACT</name>
<dbReference type="GO" id="GO:0015937">
    <property type="term" value="P:coenzyme A biosynthetic process"/>
    <property type="evidence" value="ECO:0007669"/>
    <property type="project" value="UniProtKB-UniRule"/>
</dbReference>
<dbReference type="PANTHER" id="PTHR10695:SF46">
    <property type="entry name" value="BIFUNCTIONAL COENZYME A SYNTHASE-RELATED"/>
    <property type="match status" value="1"/>
</dbReference>
<evidence type="ECO:0000256" key="2">
    <source>
        <dbReference type="ARBA" id="ARBA00022741"/>
    </source>
</evidence>
<keyword evidence="4 5" id="KW-0173">Coenzyme A biosynthesis</keyword>
<comment type="similarity">
    <text evidence="1 5">Belongs to the CoaE family.</text>
</comment>
<gene>
    <name evidence="5 7" type="primary">coaE</name>
    <name evidence="7" type="ORF">CQA01_37250</name>
</gene>
<dbReference type="InterPro" id="IPR027417">
    <property type="entry name" value="P-loop_NTPase"/>
</dbReference>
<organism evidence="7 8">
    <name type="scientific">Cyclobacterium qasimii</name>
    <dbReference type="NCBI Taxonomy" id="1350429"/>
    <lineage>
        <taxon>Bacteria</taxon>
        <taxon>Pseudomonadati</taxon>
        <taxon>Bacteroidota</taxon>
        <taxon>Cytophagia</taxon>
        <taxon>Cytophagales</taxon>
        <taxon>Cyclobacteriaceae</taxon>
        <taxon>Cyclobacterium</taxon>
    </lineage>
</organism>